<evidence type="ECO:0000313" key="1">
    <source>
        <dbReference type="EMBL" id="KKK50740.1"/>
    </source>
</evidence>
<dbReference type="EMBL" id="LAZR01067870">
    <property type="protein sequence ID" value="KKK50740.1"/>
    <property type="molecule type" value="Genomic_DNA"/>
</dbReference>
<reference evidence="1" key="1">
    <citation type="journal article" date="2015" name="Nature">
        <title>Complex archaea that bridge the gap between prokaryotes and eukaryotes.</title>
        <authorList>
            <person name="Spang A."/>
            <person name="Saw J.H."/>
            <person name="Jorgensen S.L."/>
            <person name="Zaremba-Niedzwiedzka K."/>
            <person name="Martijn J."/>
            <person name="Lind A.E."/>
            <person name="van Eijk R."/>
            <person name="Schleper C."/>
            <person name="Guy L."/>
            <person name="Ettema T.J."/>
        </authorList>
    </citation>
    <scope>NUCLEOTIDE SEQUENCE</scope>
</reference>
<name>A0A0F8WQW3_9ZZZZ</name>
<protein>
    <submittedName>
        <fullName evidence="1">Uncharacterized protein</fullName>
    </submittedName>
</protein>
<comment type="caution">
    <text evidence="1">The sequence shown here is derived from an EMBL/GenBank/DDBJ whole genome shotgun (WGS) entry which is preliminary data.</text>
</comment>
<accession>A0A0F8WQW3</accession>
<dbReference type="AlphaFoldDB" id="A0A0F8WQW3"/>
<organism evidence="1">
    <name type="scientific">marine sediment metagenome</name>
    <dbReference type="NCBI Taxonomy" id="412755"/>
    <lineage>
        <taxon>unclassified sequences</taxon>
        <taxon>metagenomes</taxon>
        <taxon>ecological metagenomes</taxon>
    </lineage>
</organism>
<feature type="non-terminal residue" evidence="1">
    <location>
        <position position="49"/>
    </location>
</feature>
<sequence length="49" mass="4688">MNSGISSKGGSASGMTARAALVASSQIPTQSGVGICELISGSSSGDCLR</sequence>
<gene>
    <name evidence="1" type="ORF">LCGC14_3122020</name>
</gene>
<proteinExistence type="predicted"/>